<evidence type="ECO:0000313" key="5">
    <source>
        <dbReference type="EMBL" id="EMD82185.1"/>
    </source>
</evidence>
<dbReference type="PANTHER" id="PTHR43176">
    <property type="entry name" value="3-HYDROXYISOBUTYRYL-COA HYDROLASE-RELATED"/>
    <property type="match status" value="1"/>
</dbReference>
<sequence length="344" mass="37387">MTNTVLSETRGRLGLITLDRQKALNALNEEMCTEILRVLDAWEGDDGIAVVAIRGAGSRAFCAGGDVVGLHRAGTEGTADWENFFAQEYRMNHRIGTYRKPYVALMDGITMGGGVGISIHGDYRIATENTLFAMPETGIGLIPDVGGTHALPRLPGALGAYLGLTGARLKAEDCLYAEIATHYVPAANLDALIEALASDVDGVAGVIDRFAASPEQPPTLEAYRDGIDKHFSGDTCEAIMSSLSMGDEWAEGQRDLLMKMSPTSMKLTLRALREGAHDDLAACLEREYRIVGNIKRGNDFFEGVRAQLIDKDRKPRWNPSNLRDVTDEMVDAYFQTPPHGDLAL</sequence>
<evidence type="ECO:0000313" key="6">
    <source>
        <dbReference type="Proteomes" id="UP000011717"/>
    </source>
</evidence>
<dbReference type="InterPro" id="IPR045004">
    <property type="entry name" value="ECH_dom"/>
</dbReference>
<dbReference type="PANTHER" id="PTHR43176:SF3">
    <property type="entry name" value="3-HYDROXYISOBUTYRYL-COA HYDROLASE, MITOCHONDRIAL"/>
    <property type="match status" value="1"/>
</dbReference>
<dbReference type="GO" id="GO:0006574">
    <property type="term" value="P:L-valine catabolic process"/>
    <property type="evidence" value="ECO:0007669"/>
    <property type="project" value="TreeGrafter"/>
</dbReference>
<dbReference type="SUPFAM" id="SSF52096">
    <property type="entry name" value="ClpP/crotonase"/>
    <property type="match status" value="1"/>
</dbReference>
<keyword evidence="6" id="KW-1185">Reference proteome</keyword>
<evidence type="ECO:0000259" key="4">
    <source>
        <dbReference type="Pfam" id="PF16113"/>
    </source>
</evidence>
<dbReference type="NCBIfam" id="NF004127">
    <property type="entry name" value="PRK05617.1"/>
    <property type="match status" value="1"/>
</dbReference>
<gene>
    <name evidence="5" type="ORF">C725_2471</name>
</gene>
<evidence type="ECO:0000256" key="3">
    <source>
        <dbReference type="ARBA" id="ARBA00022801"/>
    </source>
</evidence>
<dbReference type="AlphaFoldDB" id="M2S9X5"/>
<protein>
    <recommendedName>
        <fullName evidence="2">3-hydroxyisobutyryl-CoA hydrolase</fullName>
        <ecNumber evidence="2">3.1.2.4</ecNumber>
    </recommendedName>
</protein>
<accession>M2S9X5</accession>
<dbReference type="CDD" id="cd06558">
    <property type="entry name" value="crotonase-like"/>
    <property type="match status" value="1"/>
</dbReference>
<dbReference type="Proteomes" id="UP000011717">
    <property type="component" value="Unassembled WGS sequence"/>
</dbReference>
<dbReference type="OrthoDB" id="9790967at2"/>
<evidence type="ECO:0000256" key="2">
    <source>
        <dbReference type="ARBA" id="ARBA00011915"/>
    </source>
</evidence>
<dbReference type="PATRIC" id="fig|1234595.3.peg.2472"/>
<proteinExistence type="predicted"/>
<keyword evidence="3 5" id="KW-0378">Hydrolase</keyword>
<dbReference type="EC" id="3.1.2.4" evidence="2"/>
<dbReference type="Gene3D" id="3.90.226.10">
    <property type="entry name" value="2-enoyl-CoA Hydratase, Chain A, domain 1"/>
    <property type="match status" value="1"/>
</dbReference>
<dbReference type="InterPro" id="IPR029045">
    <property type="entry name" value="ClpP/crotonase-like_dom_sf"/>
</dbReference>
<reference evidence="5 6" key="1">
    <citation type="journal article" date="2013" name="Genome Announc.">
        <title>Draft Genome Sequence of Strain JLT2015T, Belonging to the Family Sphingomonadaceae of the Alphaproteobacteria.</title>
        <authorList>
            <person name="Tang K."/>
            <person name="Liu K."/>
            <person name="Li S."/>
            <person name="Jiao N."/>
        </authorList>
    </citation>
    <scope>NUCLEOTIDE SEQUENCE [LARGE SCALE GENOMIC DNA]</scope>
    <source>
        <strain evidence="5 6">JLT2015</strain>
    </source>
</reference>
<dbReference type="RefSeq" id="WP_008603352.1">
    <property type="nucleotide sequence ID" value="NZ_AMRV01000009.1"/>
</dbReference>
<name>M2S9X5_9SPHN</name>
<dbReference type="EMBL" id="AMRV01000009">
    <property type="protein sequence ID" value="EMD82185.1"/>
    <property type="molecule type" value="Genomic_DNA"/>
</dbReference>
<dbReference type="FunFam" id="3.90.226.10:FF:000026">
    <property type="entry name" value="3-hydroxyisobutyryl-CoA hydrolase, mitochondrial"/>
    <property type="match status" value="1"/>
</dbReference>
<organism evidence="5 6">
    <name type="scientific">Pacificimonas flava</name>
    <dbReference type="NCBI Taxonomy" id="1234595"/>
    <lineage>
        <taxon>Bacteria</taxon>
        <taxon>Pseudomonadati</taxon>
        <taxon>Pseudomonadota</taxon>
        <taxon>Alphaproteobacteria</taxon>
        <taxon>Sphingomonadales</taxon>
        <taxon>Sphingosinicellaceae</taxon>
        <taxon>Pacificimonas</taxon>
    </lineage>
</organism>
<feature type="domain" description="Enoyl-CoA hydratase/isomerase" evidence="4">
    <location>
        <begin position="14"/>
        <end position="334"/>
    </location>
</feature>
<dbReference type="Pfam" id="PF16113">
    <property type="entry name" value="ECH_2"/>
    <property type="match status" value="1"/>
</dbReference>
<dbReference type="GO" id="GO:0003860">
    <property type="term" value="F:3-hydroxyisobutyryl-CoA hydrolase activity"/>
    <property type="evidence" value="ECO:0007669"/>
    <property type="project" value="UniProtKB-EC"/>
</dbReference>
<dbReference type="InterPro" id="IPR032259">
    <property type="entry name" value="HIBYL-CoA-H"/>
</dbReference>
<evidence type="ECO:0000256" key="1">
    <source>
        <dbReference type="ARBA" id="ARBA00001709"/>
    </source>
</evidence>
<comment type="caution">
    <text evidence="5">The sequence shown here is derived from an EMBL/GenBank/DDBJ whole genome shotgun (WGS) entry which is preliminary data.</text>
</comment>
<comment type="catalytic activity">
    <reaction evidence="1">
        <text>3-hydroxy-2-methylpropanoyl-CoA + H2O = 3-hydroxy-2-methylpropanoate + CoA + H(+)</text>
        <dbReference type="Rhea" id="RHEA:20888"/>
        <dbReference type="ChEBI" id="CHEBI:11805"/>
        <dbReference type="ChEBI" id="CHEBI:15377"/>
        <dbReference type="ChEBI" id="CHEBI:15378"/>
        <dbReference type="ChEBI" id="CHEBI:57287"/>
        <dbReference type="ChEBI" id="CHEBI:57340"/>
        <dbReference type="EC" id="3.1.2.4"/>
    </reaction>
</comment>